<dbReference type="PANTHER" id="PTHR30273">
    <property type="entry name" value="PERIPLASMIC SIGNAL SENSOR AND SIGMA FACTOR ACTIVATOR FECR-RELATED"/>
    <property type="match status" value="1"/>
</dbReference>
<sequence>MLREEHYNILIRYWQNQATEQEKLKLQEWLQQSAENNNIQEELEAYFHSVKLDQSTYQPTARGLNLLNQKIDLWQEEQLTSEPQLPRSPQFYTSHWWAVAASLMLLLCAGAFVYLDYSDWQTANKQLAQQTATIIKKENGKGQRSKLFFPDGSVVYLNAESSISYSDAYFVEDRTVYLEGEAFFEVVPDSTKPFKVHTAGITTAVLGTSFNIHAYKSTGTAQVTVATGKVSVQDSTHELQKLRPNQQLTYHLTTGTHTTAEVPASEATAWTKGEMVFRNMPLHQIAEELERWYDVQIEIKDQALHNCRFTATFDNVSLKDALHLLGITTNLTYKQHGRAITLHGTSCK</sequence>
<comment type="caution">
    <text evidence="4">The sequence shown here is derived from an EMBL/GenBank/DDBJ whole genome shotgun (WGS) entry which is preliminary data.</text>
</comment>
<dbReference type="Gene3D" id="2.60.120.1440">
    <property type="match status" value="1"/>
</dbReference>
<feature type="domain" description="Protein FecR C-terminal" evidence="3">
    <location>
        <begin position="275"/>
        <end position="342"/>
    </location>
</feature>
<accession>A0ABW3SKV3</accession>
<protein>
    <submittedName>
        <fullName evidence="4">FecR family protein</fullName>
    </submittedName>
</protein>
<dbReference type="InterPro" id="IPR032508">
    <property type="entry name" value="FecR_C"/>
</dbReference>
<dbReference type="Proteomes" id="UP001597094">
    <property type="component" value="Unassembled WGS sequence"/>
</dbReference>
<keyword evidence="1" id="KW-0812">Transmembrane</keyword>
<gene>
    <name evidence="4" type="ORF">ACFQ2O_00105</name>
</gene>
<feature type="transmembrane region" description="Helical" evidence="1">
    <location>
        <begin position="95"/>
        <end position="115"/>
    </location>
</feature>
<evidence type="ECO:0000313" key="4">
    <source>
        <dbReference type="EMBL" id="MFD1184586.1"/>
    </source>
</evidence>
<feature type="domain" description="FecR protein" evidence="2">
    <location>
        <begin position="140"/>
        <end position="230"/>
    </location>
</feature>
<dbReference type="Gene3D" id="3.55.50.30">
    <property type="match status" value="1"/>
</dbReference>
<reference evidence="5" key="1">
    <citation type="journal article" date="2019" name="Int. J. Syst. Evol. Microbiol.">
        <title>The Global Catalogue of Microorganisms (GCM) 10K type strain sequencing project: providing services to taxonomists for standard genome sequencing and annotation.</title>
        <authorList>
            <consortium name="The Broad Institute Genomics Platform"/>
            <consortium name="The Broad Institute Genome Sequencing Center for Infectious Disease"/>
            <person name="Wu L."/>
            <person name="Ma J."/>
        </authorList>
    </citation>
    <scope>NUCLEOTIDE SEQUENCE [LARGE SCALE GENOMIC DNA]</scope>
    <source>
        <strain evidence="5">JCM 31319</strain>
    </source>
</reference>
<keyword evidence="1" id="KW-1133">Transmembrane helix</keyword>
<dbReference type="PIRSF" id="PIRSF018266">
    <property type="entry name" value="FecR"/>
    <property type="match status" value="1"/>
</dbReference>
<dbReference type="Pfam" id="PF16344">
    <property type="entry name" value="FecR_C"/>
    <property type="match status" value="1"/>
</dbReference>
<dbReference type="Pfam" id="PF04773">
    <property type="entry name" value="FecR"/>
    <property type="match status" value="1"/>
</dbReference>
<keyword evidence="1" id="KW-0472">Membrane</keyword>
<dbReference type="InterPro" id="IPR006860">
    <property type="entry name" value="FecR"/>
</dbReference>
<proteinExistence type="predicted"/>
<dbReference type="InterPro" id="IPR012373">
    <property type="entry name" value="Ferrdict_sens_TM"/>
</dbReference>
<keyword evidence="5" id="KW-1185">Reference proteome</keyword>
<evidence type="ECO:0000259" key="3">
    <source>
        <dbReference type="Pfam" id="PF16344"/>
    </source>
</evidence>
<organism evidence="4 5">
    <name type="scientific">Pontibacter rugosus</name>
    <dbReference type="NCBI Taxonomy" id="1745966"/>
    <lineage>
        <taxon>Bacteria</taxon>
        <taxon>Pseudomonadati</taxon>
        <taxon>Bacteroidota</taxon>
        <taxon>Cytophagia</taxon>
        <taxon>Cytophagales</taxon>
        <taxon>Hymenobacteraceae</taxon>
        <taxon>Pontibacter</taxon>
    </lineage>
</organism>
<dbReference type="PANTHER" id="PTHR30273:SF2">
    <property type="entry name" value="PROTEIN FECR"/>
    <property type="match status" value="1"/>
</dbReference>
<dbReference type="EMBL" id="JBHTLD010000001">
    <property type="protein sequence ID" value="MFD1184586.1"/>
    <property type="molecule type" value="Genomic_DNA"/>
</dbReference>
<evidence type="ECO:0000259" key="2">
    <source>
        <dbReference type="Pfam" id="PF04773"/>
    </source>
</evidence>
<evidence type="ECO:0000313" key="5">
    <source>
        <dbReference type="Proteomes" id="UP001597094"/>
    </source>
</evidence>
<name>A0ABW3SKV3_9BACT</name>
<evidence type="ECO:0000256" key="1">
    <source>
        <dbReference type="SAM" id="Phobius"/>
    </source>
</evidence>
<dbReference type="RefSeq" id="WP_377521911.1">
    <property type="nucleotide sequence ID" value="NZ_JBHTLD010000001.1"/>
</dbReference>